<evidence type="ECO:0000313" key="4">
    <source>
        <dbReference type="Proteomes" id="UP001589774"/>
    </source>
</evidence>
<name>A0ABV6HDV2_9SPHI</name>
<accession>A0ABV6HDV2</accession>
<dbReference type="Proteomes" id="UP001589774">
    <property type="component" value="Unassembled WGS sequence"/>
</dbReference>
<organism evidence="3 4">
    <name type="scientific">Olivibacter oleidegradans</name>
    <dbReference type="NCBI Taxonomy" id="760123"/>
    <lineage>
        <taxon>Bacteria</taxon>
        <taxon>Pseudomonadati</taxon>
        <taxon>Bacteroidota</taxon>
        <taxon>Sphingobacteriia</taxon>
        <taxon>Sphingobacteriales</taxon>
        <taxon>Sphingobacteriaceae</taxon>
        <taxon>Olivibacter</taxon>
    </lineage>
</organism>
<feature type="transmembrane region" description="Helical" evidence="2">
    <location>
        <begin position="47"/>
        <end position="65"/>
    </location>
</feature>
<feature type="transmembrane region" description="Helical" evidence="2">
    <location>
        <begin position="12"/>
        <end position="35"/>
    </location>
</feature>
<comment type="caution">
    <text evidence="3">The sequence shown here is derived from an EMBL/GenBank/DDBJ whole genome shotgun (WGS) entry which is preliminary data.</text>
</comment>
<proteinExistence type="predicted"/>
<sequence length="159" mass="17715">MNNYDYNDSMSSGLFAAMGIGTTLVSLALSILAIAGLWKMFEKAGKPGWAAIIPVYNLIVILEIVGKPIWWIFFFLIPCVNFVVIIWVLNLLMKSFGKDSIYTVLAFFFSFIIFPMIGFGSDRYLGPSAAEARGGNSFDQFKNYKNPFDDPNAPRDPTA</sequence>
<keyword evidence="2" id="KW-0812">Transmembrane</keyword>
<feature type="region of interest" description="Disordered" evidence="1">
    <location>
        <begin position="137"/>
        <end position="159"/>
    </location>
</feature>
<protein>
    <submittedName>
        <fullName evidence="3">DUF5684 domain-containing protein</fullName>
    </submittedName>
</protein>
<reference evidence="3 4" key="1">
    <citation type="submission" date="2024-09" db="EMBL/GenBank/DDBJ databases">
        <authorList>
            <person name="Sun Q."/>
            <person name="Mori K."/>
        </authorList>
    </citation>
    <scope>NUCLEOTIDE SEQUENCE [LARGE SCALE GENOMIC DNA]</scope>
    <source>
        <strain evidence="3 4">CCM 7765</strain>
    </source>
</reference>
<gene>
    <name evidence="3" type="ORF">ACFFI0_00565</name>
</gene>
<evidence type="ECO:0000256" key="1">
    <source>
        <dbReference type="SAM" id="MobiDB-lite"/>
    </source>
</evidence>
<feature type="transmembrane region" description="Helical" evidence="2">
    <location>
        <begin position="101"/>
        <end position="119"/>
    </location>
</feature>
<dbReference type="Pfam" id="PF18936">
    <property type="entry name" value="DUF5684"/>
    <property type="match status" value="1"/>
</dbReference>
<evidence type="ECO:0000256" key="2">
    <source>
        <dbReference type="SAM" id="Phobius"/>
    </source>
</evidence>
<keyword evidence="4" id="KW-1185">Reference proteome</keyword>
<evidence type="ECO:0000313" key="3">
    <source>
        <dbReference type="EMBL" id="MFC0316769.1"/>
    </source>
</evidence>
<keyword evidence="2" id="KW-0472">Membrane</keyword>
<keyword evidence="2" id="KW-1133">Transmembrane helix</keyword>
<dbReference type="InterPro" id="IPR043739">
    <property type="entry name" value="DUF5684"/>
</dbReference>
<dbReference type="EMBL" id="JBHLWO010000001">
    <property type="protein sequence ID" value="MFC0316769.1"/>
    <property type="molecule type" value="Genomic_DNA"/>
</dbReference>
<feature type="transmembrane region" description="Helical" evidence="2">
    <location>
        <begin position="71"/>
        <end position="89"/>
    </location>
</feature>
<dbReference type="RefSeq" id="WP_013664010.1">
    <property type="nucleotide sequence ID" value="NZ_JBHLWO010000001.1"/>
</dbReference>